<gene>
    <name evidence="1" type="ordered locus">Mpe_B0259</name>
</gene>
<protein>
    <submittedName>
        <fullName evidence="1">Uncharacterized protein</fullName>
    </submittedName>
</protein>
<evidence type="ECO:0000313" key="2">
    <source>
        <dbReference type="Proteomes" id="UP000000366"/>
    </source>
</evidence>
<proteinExistence type="predicted"/>
<name>A2SN95_METPP</name>
<evidence type="ECO:0000313" key="1">
    <source>
        <dbReference type="EMBL" id="ABM97034.1"/>
    </source>
</evidence>
<sequence length="67" mass="7295">MALIDTTVAALRRRLSAPALAQLCEAYGLHPQYEDGSTELRLTLKELTDLGWRPASKALADELPMAA</sequence>
<geneLocation type="plasmid" evidence="1 2">
    <name>RPME01</name>
</geneLocation>
<dbReference type="EMBL" id="CP000556">
    <property type="protein sequence ID" value="ABM97034.1"/>
    <property type="molecule type" value="Genomic_DNA"/>
</dbReference>
<dbReference type="KEGG" id="mpt:Mpe_B0259"/>
<dbReference type="Proteomes" id="UP000000366">
    <property type="component" value="Plasmid RPME01"/>
</dbReference>
<dbReference type="AlphaFoldDB" id="A2SN95"/>
<dbReference type="RefSeq" id="WP_011831622.1">
    <property type="nucleotide sequence ID" value="NC_008826.1"/>
</dbReference>
<keyword evidence="1" id="KW-0614">Plasmid</keyword>
<dbReference type="HOGENOM" id="CLU_2807552_0_0_4"/>
<accession>A2SN95</accession>
<reference evidence="1 2" key="1">
    <citation type="journal article" date="2007" name="J. Bacteriol.">
        <title>Whole-genome analysis of the methyl tert-butyl ether-degrading beta-proteobacterium Methylibium petroleiphilum PM1.</title>
        <authorList>
            <person name="Kane S.R."/>
            <person name="Chakicherla A.Y."/>
            <person name="Chain P.S.G."/>
            <person name="Schmidt R."/>
            <person name="Shin M.W."/>
            <person name="Legler T.C."/>
            <person name="Scow K.M."/>
            <person name="Larimer F.W."/>
            <person name="Lucas S.M."/>
            <person name="Richardson P.M."/>
            <person name="Hristova K.R."/>
        </authorList>
    </citation>
    <scope>NUCLEOTIDE SEQUENCE [LARGE SCALE GENOMIC DNA]</scope>
    <source>
        <strain evidence="2">ATCC BAA-1232 / LMG 22953 / PM1</strain>
        <plasmid evidence="1 2">RPME01</plasmid>
    </source>
</reference>
<organism evidence="1 2">
    <name type="scientific">Methylibium petroleiphilum (strain ATCC BAA-1232 / LMG 22953 / PM1)</name>
    <dbReference type="NCBI Taxonomy" id="420662"/>
    <lineage>
        <taxon>Bacteria</taxon>
        <taxon>Pseudomonadati</taxon>
        <taxon>Pseudomonadota</taxon>
        <taxon>Betaproteobacteria</taxon>
        <taxon>Burkholderiales</taxon>
        <taxon>Sphaerotilaceae</taxon>
        <taxon>Methylibium</taxon>
    </lineage>
</organism>
<keyword evidence="2" id="KW-1185">Reference proteome</keyword>